<dbReference type="STRING" id="43928.SAMN05443636_2673"/>
<dbReference type="EMBL" id="FQWV01000007">
    <property type="protein sequence ID" value="SHH46896.1"/>
    <property type="molecule type" value="Genomic_DNA"/>
</dbReference>
<name>A0A1M5T861_9EURY</name>
<dbReference type="Proteomes" id="UP000184357">
    <property type="component" value="Unassembled WGS sequence"/>
</dbReference>
<organism evidence="1 2">
    <name type="scientific">Halobaculum gomorrense</name>
    <dbReference type="NCBI Taxonomy" id="43928"/>
    <lineage>
        <taxon>Archaea</taxon>
        <taxon>Methanobacteriati</taxon>
        <taxon>Methanobacteriota</taxon>
        <taxon>Stenosarchaea group</taxon>
        <taxon>Halobacteria</taxon>
        <taxon>Halobacteriales</taxon>
        <taxon>Haloferacaceae</taxon>
        <taxon>Halobaculum</taxon>
    </lineage>
</organism>
<dbReference type="AlphaFoldDB" id="A0A1M5T861"/>
<protein>
    <submittedName>
        <fullName evidence="1">Uncharacterized protein</fullName>
    </submittedName>
</protein>
<keyword evidence="2" id="KW-1185">Reference proteome</keyword>
<sequence>MQCHYCDRDAAYAAERGGVKVGLCESHFRDRVEELTESEGLEALREQVDVTQTDRES</sequence>
<dbReference type="InterPro" id="IPR046645">
    <property type="entry name" value="DUF6757"/>
</dbReference>
<accession>A0A1M5T861</accession>
<evidence type="ECO:0000313" key="2">
    <source>
        <dbReference type="Proteomes" id="UP000184357"/>
    </source>
</evidence>
<dbReference type="Pfam" id="PF20542">
    <property type="entry name" value="DUF6757"/>
    <property type="match status" value="1"/>
</dbReference>
<evidence type="ECO:0000313" key="1">
    <source>
        <dbReference type="EMBL" id="SHH46896.1"/>
    </source>
</evidence>
<dbReference type="OrthoDB" id="260547at2157"/>
<gene>
    <name evidence="1" type="ORF">SAMN05443636_2673</name>
</gene>
<proteinExistence type="predicted"/>
<dbReference type="RefSeq" id="WP_200778437.1">
    <property type="nucleotide sequence ID" value="NZ_FQWV01000007.1"/>
</dbReference>
<reference evidence="1 2" key="1">
    <citation type="submission" date="2016-11" db="EMBL/GenBank/DDBJ databases">
        <authorList>
            <person name="Jaros S."/>
            <person name="Januszkiewicz K."/>
            <person name="Wedrychowicz H."/>
        </authorList>
    </citation>
    <scope>NUCLEOTIDE SEQUENCE [LARGE SCALE GENOMIC DNA]</scope>
    <source>
        <strain evidence="1 2">DSM 9297</strain>
    </source>
</reference>